<evidence type="ECO:0000259" key="2">
    <source>
        <dbReference type="Pfam" id="PF01968"/>
    </source>
</evidence>
<evidence type="ECO:0000259" key="3">
    <source>
        <dbReference type="Pfam" id="PF02538"/>
    </source>
</evidence>
<dbReference type="Pfam" id="PF19278">
    <property type="entry name" value="Hydant_A_C"/>
    <property type="match status" value="1"/>
</dbReference>
<dbReference type="Pfam" id="PF02538">
    <property type="entry name" value="Hydantoinase_B"/>
    <property type="match status" value="1"/>
</dbReference>
<dbReference type="HOGENOM" id="CLU_002157_0_0_1"/>
<evidence type="ECO:0000256" key="1">
    <source>
        <dbReference type="ARBA" id="ARBA00010403"/>
    </source>
</evidence>
<dbReference type="Proteomes" id="UP000054321">
    <property type="component" value="Unassembled WGS sequence"/>
</dbReference>
<dbReference type="InterPro" id="IPR045079">
    <property type="entry name" value="Oxoprolinase-like"/>
</dbReference>
<dbReference type="PANTHER" id="PTHR11365:SF26">
    <property type="entry name" value="5-OXOPROLINASE"/>
    <property type="match status" value="1"/>
</dbReference>
<comment type="similarity">
    <text evidence="1">Belongs to the oxoprolinase family.</text>
</comment>
<reference evidence="6 7" key="1">
    <citation type="submission" date="2014-04" db="EMBL/GenBank/DDBJ databases">
        <authorList>
            <consortium name="DOE Joint Genome Institute"/>
            <person name="Kuo A."/>
            <person name="Martino E."/>
            <person name="Perotto S."/>
            <person name="Kohler A."/>
            <person name="Nagy L.G."/>
            <person name="Floudas D."/>
            <person name="Copeland A."/>
            <person name="Barry K.W."/>
            <person name="Cichocki N."/>
            <person name="Veneault-Fourrey C."/>
            <person name="LaButti K."/>
            <person name="Lindquist E.A."/>
            <person name="Lipzen A."/>
            <person name="Lundell T."/>
            <person name="Morin E."/>
            <person name="Murat C."/>
            <person name="Sun H."/>
            <person name="Tunlid A."/>
            <person name="Henrissat B."/>
            <person name="Grigoriev I.V."/>
            <person name="Hibbett D.S."/>
            <person name="Martin F."/>
            <person name="Nordberg H.P."/>
            <person name="Cantor M.N."/>
            <person name="Hua S.X."/>
        </authorList>
    </citation>
    <scope>NUCLEOTIDE SEQUENCE [LARGE SCALE GENOMIC DNA]</scope>
    <source>
        <strain evidence="6 7">Zn</strain>
    </source>
</reference>
<evidence type="ECO:0000259" key="4">
    <source>
        <dbReference type="Pfam" id="PF05378"/>
    </source>
</evidence>
<reference evidence="7" key="2">
    <citation type="submission" date="2015-01" db="EMBL/GenBank/DDBJ databases">
        <title>Evolutionary Origins and Diversification of the Mycorrhizal Mutualists.</title>
        <authorList>
            <consortium name="DOE Joint Genome Institute"/>
            <consortium name="Mycorrhizal Genomics Consortium"/>
            <person name="Kohler A."/>
            <person name="Kuo A."/>
            <person name="Nagy L.G."/>
            <person name="Floudas D."/>
            <person name="Copeland A."/>
            <person name="Barry K.W."/>
            <person name="Cichocki N."/>
            <person name="Veneault-Fourrey C."/>
            <person name="LaButti K."/>
            <person name="Lindquist E.A."/>
            <person name="Lipzen A."/>
            <person name="Lundell T."/>
            <person name="Morin E."/>
            <person name="Murat C."/>
            <person name="Riley R."/>
            <person name="Ohm R."/>
            <person name="Sun H."/>
            <person name="Tunlid A."/>
            <person name="Henrissat B."/>
            <person name="Grigoriev I.V."/>
            <person name="Hibbett D.S."/>
            <person name="Martin F."/>
        </authorList>
    </citation>
    <scope>NUCLEOTIDE SEQUENCE [LARGE SCALE GENOMIC DNA]</scope>
    <source>
        <strain evidence="7">Zn</strain>
    </source>
</reference>
<dbReference type="GO" id="GO:0006749">
    <property type="term" value="P:glutathione metabolic process"/>
    <property type="evidence" value="ECO:0007669"/>
    <property type="project" value="TreeGrafter"/>
</dbReference>
<dbReference type="PANTHER" id="PTHR11365">
    <property type="entry name" value="5-OXOPROLINASE RELATED"/>
    <property type="match status" value="1"/>
</dbReference>
<dbReference type="GO" id="GO:0005829">
    <property type="term" value="C:cytosol"/>
    <property type="evidence" value="ECO:0007669"/>
    <property type="project" value="TreeGrafter"/>
</dbReference>
<dbReference type="EMBL" id="KN832882">
    <property type="protein sequence ID" value="KIM97133.1"/>
    <property type="molecule type" value="Genomic_DNA"/>
</dbReference>
<dbReference type="STRING" id="913774.A0A0C3CE15"/>
<dbReference type="InterPro" id="IPR003692">
    <property type="entry name" value="Hydantoinase_B"/>
</dbReference>
<evidence type="ECO:0008006" key="8">
    <source>
        <dbReference type="Google" id="ProtNLM"/>
    </source>
</evidence>
<dbReference type="InterPro" id="IPR049517">
    <property type="entry name" value="ACX-like_C"/>
</dbReference>
<protein>
    <recommendedName>
        <fullName evidence="8">5-oxoprolinase</fullName>
    </recommendedName>
</protein>
<dbReference type="Pfam" id="PF01968">
    <property type="entry name" value="Hydantoinase_A"/>
    <property type="match status" value="1"/>
</dbReference>
<dbReference type="InParanoid" id="A0A0C3CE15"/>
<feature type="domain" description="Acetophenone carboxylase-like C-terminal" evidence="5">
    <location>
        <begin position="555"/>
        <end position="734"/>
    </location>
</feature>
<evidence type="ECO:0000259" key="5">
    <source>
        <dbReference type="Pfam" id="PF19278"/>
    </source>
</evidence>
<dbReference type="InterPro" id="IPR002821">
    <property type="entry name" value="Hydantoinase_A"/>
</dbReference>
<gene>
    <name evidence="6" type="ORF">OIDMADRAFT_44049</name>
</gene>
<accession>A0A0C3CE15</accession>
<proteinExistence type="inferred from homology"/>
<sequence>MAVGISNPKKRVKIAIDRGGTFTDIWARQDGRPDIVLKLLSVDPSNYDDAPTEGIRRVLSIIRGEEISRGTPLPKEDVEFIRMGTTVATNALLERKGAKHAFLVTKGLRDLLKIGNQSRPRLFDLNIVKPDVLYSEVREIDERVTVESFDEDVFGISKSTEEIPRVLVRSSSGDMIRILKPLDEESVRVVLRELRQQGIETIAVCFTHSYIYPDHEAQVGQWALEEGFSHVSLSSSVAANMIKMVPRGSSASADAYLAPEIKKYLRSFVKGFEGGHLDDVQTDFMQSDGGLVGHKGFSGLRGILSGPAGGVVGFSKTSYIPDTKIPVVGFDMGGTSTDISRFGGVFEHVFETTTAGVTIQSPQLDINTVAAGGGSILAWRNGLLTVGPESASSHPGPACYRKGGPLTVTDANLFLGRLVPDFFPKIFGPHENESLDLEVTEKKFGALTDLINTETGKCMRPEDVAYGFLDVANEAMCRPIRSLTEAKGYEMGQHHLAVFGGAGGQHACEIASKLGISTAIIHRYSSILSAYGMALADVVQEAQEPVNLSFTSSTIDELQSRLKRMQINVLQLLTAQGINANDVVFEEYLNMRYQGTETAMMILRPDSGDFKQAFLDQHFREFNFVFPESRPILVDDVRVRGIGRTGPIDSDADTLASELKTISFFKTSPDISERKIKTYFKNIGIVETPVYLLENLLPGMQISGPAMILEATQSILVIPGAVAKILSKHVVIDVQRLSNNLSSSTTVDPIQLSVFAHRFMSIAEQMGRILQKTSVSLNIKERLDFSCAIFGPDAGLVANAPHVPVHLGSMSYAVKYQHDLLNGKLCPGDVLVSNHPEAGGAHLPDVTVITPVFESTGNEITFYVASRGHHTDIGGLGGTSMPPNSTELWQEGAAIKSFRLVRNGEFDEEGIKRILLEPGNYPGCKGSRRLDDNLSDLKAQVAANQKGVTLIQSLMEEYSQPVVQLYMHAIQQNAEIAVRRFLRKTLQEKGSSFSSSDQMDNGSEMRLCVSIKDDGSAVFDFTGTAPEMYSNTNAPPSITYSAIIYTLRLLIGVDIPMNQGCLAPISVILPKGSFINPSSGAAVCAGNTQTSQRVCDVILKTFGAAAASQGCMNCLGFFGEVANPSGGPEHSYAFGETICGGSGATAIANGADAVHTHMTNTRITDPETLERRYPVILREFSIRSGSSGTGRYRGGEGAIRDIECRAPLRFSVITERRSIAPYGMAGGGPGGKGVNYWIRKVKKDGSDEFELRWVNIGPKNMVSMQPGDRCVIYTPGGGGWGEIRPDCSSEDKKPVVNGYEHIPRAMGSVTAWQTQQSEAN</sequence>
<feature type="domain" description="Hydantoinase B/oxoprolinase" evidence="3">
    <location>
        <begin position="748"/>
        <end position="1282"/>
    </location>
</feature>
<dbReference type="OrthoDB" id="3643at2759"/>
<organism evidence="6 7">
    <name type="scientific">Oidiodendron maius (strain Zn)</name>
    <dbReference type="NCBI Taxonomy" id="913774"/>
    <lineage>
        <taxon>Eukaryota</taxon>
        <taxon>Fungi</taxon>
        <taxon>Dikarya</taxon>
        <taxon>Ascomycota</taxon>
        <taxon>Pezizomycotina</taxon>
        <taxon>Leotiomycetes</taxon>
        <taxon>Leotiomycetes incertae sedis</taxon>
        <taxon>Myxotrichaceae</taxon>
        <taxon>Oidiodendron</taxon>
    </lineage>
</organism>
<evidence type="ECO:0000313" key="7">
    <source>
        <dbReference type="Proteomes" id="UP000054321"/>
    </source>
</evidence>
<name>A0A0C3CE15_OIDMZ</name>
<dbReference type="Pfam" id="PF05378">
    <property type="entry name" value="Hydant_A_N"/>
    <property type="match status" value="1"/>
</dbReference>
<feature type="domain" description="Hydantoinase A/oxoprolinase" evidence="2">
    <location>
        <begin position="247"/>
        <end position="541"/>
    </location>
</feature>
<feature type="domain" description="Hydantoinase/oxoprolinase N-terminal" evidence="4">
    <location>
        <begin position="13"/>
        <end position="226"/>
    </location>
</feature>
<keyword evidence="7" id="KW-1185">Reference proteome</keyword>
<dbReference type="GO" id="GO:0017168">
    <property type="term" value="F:5-oxoprolinase (ATP-hydrolyzing) activity"/>
    <property type="evidence" value="ECO:0007669"/>
    <property type="project" value="TreeGrafter"/>
</dbReference>
<evidence type="ECO:0000313" key="6">
    <source>
        <dbReference type="EMBL" id="KIM97133.1"/>
    </source>
</evidence>
<dbReference type="InterPro" id="IPR008040">
    <property type="entry name" value="Hydant_A_N"/>
</dbReference>